<gene>
    <name evidence="2" type="ORF">LNINA_LOCUS7351</name>
</gene>
<sequence>MRCLVVVLLCYIYLAESKTNTKSLTESMGQEVIEIGAPVKDLPADLDEEPSVENEDSTSTTIQVATKKDTRRILETVNKRKDVDDIDKQDDEETRIEKELAEMYKDSSDYTSDSSEVKEKLNSTEVSTIYTDNSTNFEEKPVARVRANFQFQPNANNPKEIEKFRTSVDEINCERNKLTATTYSPNAAIRAAINTSFLYLITLLTN</sequence>
<dbReference type="Proteomes" id="UP001497472">
    <property type="component" value="Unassembled WGS sequence"/>
</dbReference>
<accession>A0AAV1JGX8</accession>
<proteinExistence type="predicted"/>
<feature type="signal peptide" evidence="1">
    <location>
        <begin position="1"/>
        <end position="17"/>
    </location>
</feature>
<comment type="caution">
    <text evidence="2">The sequence shown here is derived from an EMBL/GenBank/DDBJ whole genome shotgun (WGS) entry which is preliminary data.</text>
</comment>
<organism evidence="2 3">
    <name type="scientific">Leptosia nina</name>
    <dbReference type="NCBI Taxonomy" id="320188"/>
    <lineage>
        <taxon>Eukaryota</taxon>
        <taxon>Metazoa</taxon>
        <taxon>Ecdysozoa</taxon>
        <taxon>Arthropoda</taxon>
        <taxon>Hexapoda</taxon>
        <taxon>Insecta</taxon>
        <taxon>Pterygota</taxon>
        <taxon>Neoptera</taxon>
        <taxon>Endopterygota</taxon>
        <taxon>Lepidoptera</taxon>
        <taxon>Glossata</taxon>
        <taxon>Ditrysia</taxon>
        <taxon>Papilionoidea</taxon>
        <taxon>Pieridae</taxon>
        <taxon>Pierinae</taxon>
        <taxon>Leptosia</taxon>
    </lineage>
</organism>
<keyword evidence="3" id="KW-1185">Reference proteome</keyword>
<feature type="chain" id="PRO_5043584064" evidence="1">
    <location>
        <begin position="18"/>
        <end position="206"/>
    </location>
</feature>
<dbReference type="AlphaFoldDB" id="A0AAV1JGX8"/>
<evidence type="ECO:0000256" key="1">
    <source>
        <dbReference type="SAM" id="SignalP"/>
    </source>
</evidence>
<evidence type="ECO:0000313" key="3">
    <source>
        <dbReference type="Proteomes" id="UP001497472"/>
    </source>
</evidence>
<name>A0AAV1JGX8_9NEOP</name>
<keyword evidence="1" id="KW-0732">Signal</keyword>
<protein>
    <submittedName>
        <fullName evidence="2">Uncharacterized protein</fullName>
    </submittedName>
</protein>
<evidence type="ECO:0000313" key="2">
    <source>
        <dbReference type="EMBL" id="CAK1547915.1"/>
    </source>
</evidence>
<dbReference type="EMBL" id="CAVLEF010000010">
    <property type="protein sequence ID" value="CAK1547915.1"/>
    <property type="molecule type" value="Genomic_DNA"/>
</dbReference>
<reference evidence="2 3" key="1">
    <citation type="submission" date="2023-11" db="EMBL/GenBank/DDBJ databases">
        <authorList>
            <person name="Okamura Y."/>
        </authorList>
    </citation>
    <scope>NUCLEOTIDE SEQUENCE [LARGE SCALE GENOMIC DNA]</scope>
</reference>